<organism evidence="1 2">
    <name type="scientific">Populus trichocarpa</name>
    <name type="common">Western balsam poplar</name>
    <name type="synonym">Populus balsamifera subsp. trichocarpa</name>
    <dbReference type="NCBI Taxonomy" id="3694"/>
    <lineage>
        <taxon>Eukaryota</taxon>
        <taxon>Viridiplantae</taxon>
        <taxon>Streptophyta</taxon>
        <taxon>Embryophyta</taxon>
        <taxon>Tracheophyta</taxon>
        <taxon>Spermatophyta</taxon>
        <taxon>Magnoliopsida</taxon>
        <taxon>eudicotyledons</taxon>
        <taxon>Gunneridae</taxon>
        <taxon>Pentapetalae</taxon>
        <taxon>rosids</taxon>
        <taxon>fabids</taxon>
        <taxon>Malpighiales</taxon>
        <taxon>Salicaceae</taxon>
        <taxon>Saliceae</taxon>
        <taxon>Populus</taxon>
    </lineage>
</organism>
<evidence type="ECO:0000313" key="1">
    <source>
        <dbReference type="EMBL" id="KAI9399953.1"/>
    </source>
</evidence>
<reference evidence="1 2" key="1">
    <citation type="journal article" date="2006" name="Science">
        <title>The genome of black cottonwood, Populus trichocarpa (Torr. &amp; Gray).</title>
        <authorList>
            <person name="Tuskan G.A."/>
            <person name="Difazio S."/>
            <person name="Jansson S."/>
            <person name="Bohlmann J."/>
            <person name="Grigoriev I."/>
            <person name="Hellsten U."/>
            <person name="Putnam N."/>
            <person name="Ralph S."/>
            <person name="Rombauts S."/>
            <person name="Salamov A."/>
            <person name="Schein J."/>
            <person name="Sterck L."/>
            <person name="Aerts A."/>
            <person name="Bhalerao R.R."/>
            <person name="Bhalerao R.P."/>
            <person name="Blaudez D."/>
            <person name="Boerjan W."/>
            <person name="Brun A."/>
            <person name="Brunner A."/>
            <person name="Busov V."/>
            <person name="Campbell M."/>
            <person name="Carlson J."/>
            <person name="Chalot M."/>
            <person name="Chapman J."/>
            <person name="Chen G.L."/>
            <person name="Cooper D."/>
            <person name="Coutinho P.M."/>
            <person name="Couturier J."/>
            <person name="Covert S."/>
            <person name="Cronk Q."/>
            <person name="Cunningham R."/>
            <person name="Davis J."/>
            <person name="Degroeve S."/>
            <person name="Dejardin A."/>
            <person name="Depamphilis C."/>
            <person name="Detter J."/>
            <person name="Dirks B."/>
            <person name="Dubchak I."/>
            <person name="Duplessis S."/>
            <person name="Ehlting J."/>
            <person name="Ellis B."/>
            <person name="Gendler K."/>
            <person name="Goodstein D."/>
            <person name="Gribskov M."/>
            <person name="Grimwood J."/>
            <person name="Groover A."/>
            <person name="Gunter L."/>
            <person name="Hamberger B."/>
            <person name="Heinze B."/>
            <person name="Helariutta Y."/>
            <person name="Henrissat B."/>
            <person name="Holligan D."/>
            <person name="Holt R."/>
            <person name="Huang W."/>
            <person name="Islam-Faridi N."/>
            <person name="Jones S."/>
            <person name="Jones-Rhoades M."/>
            <person name="Jorgensen R."/>
            <person name="Joshi C."/>
            <person name="Kangasjarvi J."/>
            <person name="Karlsson J."/>
            <person name="Kelleher C."/>
            <person name="Kirkpatrick R."/>
            <person name="Kirst M."/>
            <person name="Kohler A."/>
            <person name="Kalluri U."/>
            <person name="Larimer F."/>
            <person name="Leebens-Mack J."/>
            <person name="Leple J.C."/>
            <person name="Locascio P."/>
            <person name="Lou Y."/>
            <person name="Lucas S."/>
            <person name="Martin F."/>
            <person name="Montanini B."/>
            <person name="Napoli C."/>
            <person name="Nelson D.R."/>
            <person name="Nelson C."/>
            <person name="Nieminen K."/>
            <person name="Nilsson O."/>
            <person name="Pereda V."/>
            <person name="Peter G."/>
            <person name="Philippe R."/>
            <person name="Pilate G."/>
            <person name="Poliakov A."/>
            <person name="Razumovskaya J."/>
            <person name="Richardson P."/>
            <person name="Rinaldi C."/>
            <person name="Ritland K."/>
            <person name="Rouze P."/>
            <person name="Ryaboy D."/>
            <person name="Schmutz J."/>
            <person name="Schrader J."/>
            <person name="Segerman B."/>
            <person name="Shin H."/>
            <person name="Siddiqui A."/>
            <person name="Sterky F."/>
            <person name="Terry A."/>
            <person name="Tsai C.J."/>
            <person name="Uberbacher E."/>
            <person name="Unneberg P."/>
            <person name="Vahala J."/>
            <person name="Wall K."/>
            <person name="Wessler S."/>
            <person name="Yang G."/>
            <person name="Yin T."/>
            <person name="Douglas C."/>
            <person name="Marra M."/>
            <person name="Sandberg G."/>
            <person name="Van de Peer Y."/>
            <person name="Rokhsar D."/>
        </authorList>
    </citation>
    <scope>NUCLEOTIDE SEQUENCE [LARGE SCALE GENOMIC DNA]</scope>
    <source>
        <strain evidence="2">cv. Nisqually</strain>
    </source>
</reference>
<keyword evidence="2" id="KW-1185">Reference proteome</keyword>
<comment type="caution">
    <text evidence="1">The sequence shown here is derived from an EMBL/GenBank/DDBJ whole genome shotgun (WGS) entry which is preliminary data.</text>
</comment>
<dbReference type="Proteomes" id="UP000006729">
    <property type="component" value="Chromosome 2"/>
</dbReference>
<accession>A0ACC0TFK4</accession>
<gene>
    <name evidence="1" type="ORF">POPTR_002G170700v4</name>
</gene>
<protein>
    <submittedName>
        <fullName evidence="1">Uncharacterized protein</fullName>
    </submittedName>
</protein>
<name>A0ACC0TFK4_POPTR</name>
<sequence length="208" mass="23904">MEKKHYCCFCICTIIIINIGLIMIVCVCYVVYQSGKPFCHKSLEPMNTLIFWVQVSLAKLIEFFMWGHAAEMINVLTVLQKDMFLPRIYVAAATDNMSLQKARVLEDNMVDRAWGKGVSVQFMQIYRRSREVGQSYLTSVGTTLLAMSHALWLMIRIRSQVVRCLSSQRLVSAFCEGIIGYLFFMPRIARLKKLSLSGLLLFKLYMAD</sequence>
<dbReference type="EMBL" id="CM009291">
    <property type="protein sequence ID" value="KAI9399953.1"/>
    <property type="molecule type" value="Genomic_DNA"/>
</dbReference>
<proteinExistence type="predicted"/>
<evidence type="ECO:0000313" key="2">
    <source>
        <dbReference type="Proteomes" id="UP000006729"/>
    </source>
</evidence>